<dbReference type="GO" id="GO:0046872">
    <property type="term" value="F:metal ion binding"/>
    <property type="evidence" value="ECO:0007669"/>
    <property type="project" value="InterPro"/>
</dbReference>
<name>A0A2T4DA87_9BACT</name>
<feature type="signal peptide" evidence="1">
    <location>
        <begin position="1"/>
        <end position="17"/>
    </location>
</feature>
<feature type="domain" description="Purple acid phosphatase N-terminal" evidence="2">
    <location>
        <begin position="31"/>
        <end position="111"/>
    </location>
</feature>
<organism evidence="3 4">
    <name type="scientific">Marivirga lumbricoides</name>
    <dbReference type="NCBI Taxonomy" id="1046115"/>
    <lineage>
        <taxon>Bacteria</taxon>
        <taxon>Pseudomonadati</taxon>
        <taxon>Bacteroidota</taxon>
        <taxon>Cytophagia</taxon>
        <taxon>Cytophagales</taxon>
        <taxon>Marivirgaceae</taxon>
        <taxon>Marivirga</taxon>
    </lineage>
</organism>
<sequence>MKTILVFFTVFSGFLNAVIAQENSFLVRPYLQDAEPNSIKIMWETAQDGESLVEWGTPPKLGKKNSGTSFKLTFGPSRLHEVQLNGLKRFTEYYYRVKTGKLTSDIFQFKTPPFSG</sequence>
<dbReference type="Gene3D" id="2.60.40.380">
    <property type="entry name" value="Purple acid phosphatase-like, N-terminal"/>
    <property type="match status" value="1"/>
</dbReference>
<keyword evidence="1" id="KW-0732">Signal</keyword>
<comment type="caution">
    <text evidence="3">The sequence shown here is derived from an EMBL/GenBank/DDBJ whole genome shotgun (WGS) entry which is preliminary data.</text>
</comment>
<gene>
    <name evidence="3" type="ORF">C9994_16955</name>
</gene>
<dbReference type="CDD" id="cd00063">
    <property type="entry name" value="FN3"/>
    <property type="match status" value="1"/>
</dbReference>
<dbReference type="InterPro" id="IPR003961">
    <property type="entry name" value="FN3_dom"/>
</dbReference>
<evidence type="ECO:0000313" key="4">
    <source>
        <dbReference type="Proteomes" id="UP000240608"/>
    </source>
</evidence>
<evidence type="ECO:0000313" key="3">
    <source>
        <dbReference type="EMBL" id="PTB90700.1"/>
    </source>
</evidence>
<dbReference type="InterPro" id="IPR008963">
    <property type="entry name" value="Purple_acid_Pase-like_N"/>
</dbReference>
<dbReference type="AlphaFoldDB" id="A0A2T4DA87"/>
<dbReference type="Pfam" id="PF16656">
    <property type="entry name" value="Pur_ac_phosph_N"/>
    <property type="match status" value="1"/>
</dbReference>
<dbReference type="SUPFAM" id="SSF49363">
    <property type="entry name" value="Purple acid phosphatase, N-terminal domain"/>
    <property type="match status" value="1"/>
</dbReference>
<evidence type="ECO:0000259" key="2">
    <source>
        <dbReference type="Pfam" id="PF16656"/>
    </source>
</evidence>
<feature type="non-terminal residue" evidence="3">
    <location>
        <position position="116"/>
    </location>
</feature>
<evidence type="ECO:0000256" key="1">
    <source>
        <dbReference type="SAM" id="SignalP"/>
    </source>
</evidence>
<feature type="chain" id="PRO_5015505461" evidence="1">
    <location>
        <begin position="18"/>
        <end position="116"/>
    </location>
</feature>
<dbReference type="Proteomes" id="UP000240608">
    <property type="component" value="Unassembled WGS sequence"/>
</dbReference>
<dbReference type="GO" id="GO:0003993">
    <property type="term" value="F:acid phosphatase activity"/>
    <property type="evidence" value="ECO:0007669"/>
    <property type="project" value="InterPro"/>
</dbReference>
<proteinExistence type="predicted"/>
<reference evidence="3 4" key="1">
    <citation type="submission" date="2018-03" db="EMBL/GenBank/DDBJ databases">
        <title>Cross-interface Injection: A General Nanoliter Liquid Handling Method Applied to Single Cells Genome Amplification Automated Nanoliter Liquid Handling Applied to Single Cell Multiple Displacement Amplification.</title>
        <authorList>
            <person name="Yun J."/>
            <person name="Xu P."/>
            <person name="Xu J."/>
            <person name="Dai X."/>
            <person name="Wang Y."/>
            <person name="Zheng X."/>
            <person name="Cao C."/>
            <person name="Yi Q."/>
            <person name="Zhu Y."/>
            <person name="Wang L."/>
            <person name="Dong Z."/>
            <person name="Huang Y."/>
            <person name="Huang L."/>
            <person name="Du W."/>
        </authorList>
    </citation>
    <scope>NUCLEOTIDE SEQUENCE [LARGE SCALE GENOMIC DNA]</scope>
    <source>
        <strain evidence="3 4">Z-D1-2</strain>
    </source>
</reference>
<dbReference type="EMBL" id="PYVU01000592">
    <property type="protein sequence ID" value="PTB90700.1"/>
    <property type="molecule type" value="Genomic_DNA"/>
</dbReference>
<protein>
    <submittedName>
        <fullName evidence="3">Metallophosphoesterase</fullName>
    </submittedName>
</protein>
<accession>A0A2T4DA87</accession>
<dbReference type="InterPro" id="IPR015914">
    <property type="entry name" value="PAPs_N"/>
</dbReference>